<sequence length="393" mass="45342">MSPPIFFVCRINTNAPNKATFSEKLCEDYPMVKNLDPFIGPNTSPLPAYYTLPRLVEDCPYEPTRCNPDIEHRVARQCETWFLGYANYDSEHTARLMGLKAGELTSACYPIADEFHLRTVADYLTWLFQMDDWTDDYGKSETEAMKNDCMGAMRDPLGWKTEMRGGSMVKDYTARLAQTAGPGCLNRFIENMELFFKAVVSQANDRSNNKIPTLEEYIDIRRDTSGCKPCFQLAEFVGRFDLPQEVVENERIMRMEQSTNDLVTWSNDIFSYDKEQIRDDKHSMIPITMHHYGLGLQEAIEFVGAMCKRSVDNFVHDRTLLMKEKEGVWSKDVMAMVKEYALGLEHWISGSLHWSFETQRYFGTNGQEVKRHKIVNLSPKFPSTEKTSHNLPN</sequence>
<dbReference type="InterPro" id="IPR008949">
    <property type="entry name" value="Isoprenoid_synthase_dom_sf"/>
</dbReference>
<dbReference type="Gene3D" id="1.10.600.10">
    <property type="entry name" value="Farnesyl Diphosphate Synthase"/>
    <property type="match status" value="1"/>
</dbReference>
<evidence type="ECO:0000256" key="5">
    <source>
        <dbReference type="ARBA" id="ARBA00023239"/>
    </source>
</evidence>
<keyword evidence="4 6" id="KW-0460">Magnesium</keyword>
<proteinExistence type="inferred from homology"/>
<dbReference type="SFLD" id="SFLDS00005">
    <property type="entry name" value="Isoprenoid_Synthase_Type_I"/>
    <property type="match status" value="1"/>
</dbReference>
<evidence type="ECO:0000256" key="4">
    <source>
        <dbReference type="ARBA" id="ARBA00022842"/>
    </source>
</evidence>
<evidence type="ECO:0000256" key="1">
    <source>
        <dbReference type="ARBA" id="ARBA00001946"/>
    </source>
</evidence>
<dbReference type="PANTHER" id="PTHR35201:SF4">
    <property type="entry name" value="BETA-PINACENE SYNTHASE-RELATED"/>
    <property type="match status" value="1"/>
</dbReference>
<keyword evidence="5 6" id="KW-0456">Lyase</keyword>
<evidence type="ECO:0000256" key="2">
    <source>
        <dbReference type="ARBA" id="ARBA00006333"/>
    </source>
</evidence>
<evidence type="ECO:0000256" key="3">
    <source>
        <dbReference type="ARBA" id="ARBA00022723"/>
    </source>
</evidence>
<comment type="cofactor">
    <cofactor evidence="1 6">
        <name>Mg(2+)</name>
        <dbReference type="ChEBI" id="CHEBI:18420"/>
    </cofactor>
</comment>
<gene>
    <name evidence="7" type="ORF">NP233_g10002</name>
</gene>
<dbReference type="GO" id="GO:0046872">
    <property type="term" value="F:metal ion binding"/>
    <property type="evidence" value="ECO:0007669"/>
    <property type="project" value="UniProtKB-KW"/>
</dbReference>
<dbReference type="InterPro" id="IPR034686">
    <property type="entry name" value="Terpene_cyclase-like_2"/>
</dbReference>
<name>A0AAD5YLR0_9AGAR</name>
<dbReference type="Pfam" id="PF19086">
    <property type="entry name" value="Terpene_syn_C_2"/>
    <property type="match status" value="1"/>
</dbReference>
<dbReference type="Proteomes" id="UP001213000">
    <property type="component" value="Unassembled WGS sequence"/>
</dbReference>
<dbReference type="EMBL" id="JANIEX010000958">
    <property type="protein sequence ID" value="KAJ3561754.1"/>
    <property type="molecule type" value="Genomic_DNA"/>
</dbReference>
<evidence type="ECO:0000256" key="6">
    <source>
        <dbReference type="RuleBase" id="RU366034"/>
    </source>
</evidence>
<organism evidence="7 8">
    <name type="scientific">Leucocoprinus birnbaumii</name>
    <dbReference type="NCBI Taxonomy" id="56174"/>
    <lineage>
        <taxon>Eukaryota</taxon>
        <taxon>Fungi</taxon>
        <taxon>Dikarya</taxon>
        <taxon>Basidiomycota</taxon>
        <taxon>Agaricomycotina</taxon>
        <taxon>Agaricomycetes</taxon>
        <taxon>Agaricomycetidae</taxon>
        <taxon>Agaricales</taxon>
        <taxon>Agaricineae</taxon>
        <taxon>Agaricaceae</taxon>
        <taxon>Leucocoprinus</taxon>
    </lineage>
</organism>
<dbReference type="GO" id="GO:0010333">
    <property type="term" value="F:terpene synthase activity"/>
    <property type="evidence" value="ECO:0007669"/>
    <property type="project" value="InterPro"/>
</dbReference>
<dbReference type="GO" id="GO:0008299">
    <property type="term" value="P:isoprenoid biosynthetic process"/>
    <property type="evidence" value="ECO:0007669"/>
    <property type="project" value="UniProtKB-ARBA"/>
</dbReference>
<comment type="similarity">
    <text evidence="2 6">Belongs to the terpene synthase family.</text>
</comment>
<dbReference type="SUPFAM" id="SSF48576">
    <property type="entry name" value="Terpenoid synthases"/>
    <property type="match status" value="1"/>
</dbReference>
<protein>
    <recommendedName>
        <fullName evidence="6">Terpene synthase</fullName>
        <ecNumber evidence="6">4.2.3.-</ecNumber>
    </recommendedName>
</protein>
<accession>A0AAD5YLR0</accession>
<comment type="caution">
    <text evidence="7">The sequence shown here is derived from an EMBL/GenBank/DDBJ whole genome shotgun (WGS) entry which is preliminary data.</text>
</comment>
<dbReference type="PANTHER" id="PTHR35201">
    <property type="entry name" value="TERPENE SYNTHASE"/>
    <property type="match status" value="1"/>
</dbReference>
<dbReference type="EC" id="4.2.3.-" evidence="6"/>
<evidence type="ECO:0000313" key="8">
    <source>
        <dbReference type="Proteomes" id="UP001213000"/>
    </source>
</evidence>
<dbReference type="SFLD" id="SFLDG01020">
    <property type="entry name" value="Terpene_Cyclase_Like_2"/>
    <property type="match status" value="1"/>
</dbReference>
<evidence type="ECO:0000313" key="7">
    <source>
        <dbReference type="EMBL" id="KAJ3561754.1"/>
    </source>
</evidence>
<keyword evidence="8" id="KW-1185">Reference proteome</keyword>
<keyword evidence="3 6" id="KW-0479">Metal-binding</keyword>
<reference evidence="7" key="1">
    <citation type="submission" date="2022-07" db="EMBL/GenBank/DDBJ databases">
        <title>Genome Sequence of Leucocoprinus birnbaumii.</title>
        <authorList>
            <person name="Buettner E."/>
        </authorList>
    </citation>
    <scope>NUCLEOTIDE SEQUENCE</scope>
    <source>
        <strain evidence="7">VT141</strain>
    </source>
</reference>
<dbReference type="AlphaFoldDB" id="A0AAD5YLR0"/>